<evidence type="ECO:0000259" key="5">
    <source>
        <dbReference type="PROSITE" id="PS50931"/>
    </source>
</evidence>
<dbReference type="InterPro" id="IPR000847">
    <property type="entry name" value="LysR_HTH_N"/>
</dbReference>
<dbReference type="EMBL" id="FOHN01000008">
    <property type="protein sequence ID" value="SET11136.1"/>
    <property type="molecule type" value="Genomic_DNA"/>
</dbReference>
<name>A0A1I0BVV8_9FIRM</name>
<dbReference type="FunFam" id="1.10.10.10:FF:000001">
    <property type="entry name" value="LysR family transcriptional regulator"/>
    <property type="match status" value="1"/>
</dbReference>
<dbReference type="GO" id="GO:0003677">
    <property type="term" value="F:DNA binding"/>
    <property type="evidence" value="ECO:0007669"/>
    <property type="project" value="UniProtKB-KW"/>
</dbReference>
<evidence type="ECO:0000313" key="7">
    <source>
        <dbReference type="Proteomes" id="UP000199800"/>
    </source>
</evidence>
<keyword evidence="3 6" id="KW-0238">DNA-binding</keyword>
<dbReference type="InterPro" id="IPR005119">
    <property type="entry name" value="LysR_subst-bd"/>
</dbReference>
<dbReference type="STRING" id="29364.SAMN04487772_108116"/>
<dbReference type="Gene3D" id="1.10.10.10">
    <property type="entry name" value="Winged helix-like DNA-binding domain superfamily/Winged helix DNA-binding domain"/>
    <property type="match status" value="1"/>
</dbReference>
<dbReference type="SUPFAM" id="SSF53850">
    <property type="entry name" value="Periplasmic binding protein-like II"/>
    <property type="match status" value="1"/>
</dbReference>
<evidence type="ECO:0000256" key="1">
    <source>
        <dbReference type="ARBA" id="ARBA00009437"/>
    </source>
</evidence>
<feature type="domain" description="HTH lysR-type" evidence="5">
    <location>
        <begin position="1"/>
        <end position="58"/>
    </location>
</feature>
<dbReference type="AlphaFoldDB" id="A0A1I0BVV8"/>
<dbReference type="SUPFAM" id="SSF46785">
    <property type="entry name" value="Winged helix' DNA-binding domain"/>
    <property type="match status" value="1"/>
</dbReference>
<dbReference type="Gene3D" id="3.40.190.290">
    <property type="match status" value="1"/>
</dbReference>
<dbReference type="InterPro" id="IPR036388">
    <property type="entry name" value="WH-like_DNA-bd_sf"/>
</dbReference>
<keyword evidence="4" id="KW-0804">Transcription</keyword>
<evidence type="ECO:0000256" key="3">
    <source>
        <dbReference type="ARBA" id="ARBA00023125"/>
    </source>
</evidence>
<dbReference type="PANTHER" id="PTHR30346:SF0">
    <property type="entry name" value="HCA OPERON TRANSCRIPTIONAL ACTIVATOR HCAR"/>
    <property type="match status" value="1"/>
</dbReference>
<sequence length="306" mass="35545">MNLNQLKYAVEVAQCKSINATAHALFISQSTVSTTIKDLEEELGIVIFNRSNKGITLTKEGETFIHYANNIMQQYYLLEEKYGEKKKQKEHFSISMHHSTFATKVFARIVKEFGLKEYEYSIYETKTKEVLEQVGNGKSELGILYISSFNQAYYEKVFKNLNLEFQMITEYDVYAYVREEHPLAGHDIIKLEQLEEYPCLIFDQDENSSFYFYEEIISAYEYKNIIRTSDRATTIDLLHALDGYSIGIGMVQEEKSVNGIIAIKIDTDEKINVGYLMRKGHPFSPIASRFLQEFQKSNLPFEQEEC</sequence>
<proteinExistence type="inferred from homology"/>
<dbReference type="Pfam" id="PF00126">
    <property type="entry name" value="HTH_1"/>
    <property type="match status" value="1"/>
</dbReference>
<accession>A0A1I0BVV8</accession>
<dbReference type="RefSeq" id="WP_092477591.1">
    <property type="nucleotide sequence ID" value="NZ_FOHN01000008.1"/>
</dbReference>
<dbReference type="GO" id="GO:0032993">
    <property type="term" value="C:protein-DNA complex"/>
    <property type="evidence" value="ECO:0007669"/>
    <property type="project" value="TreeGrafter"/>
</dbReference>
<gene>
    <name evidence="6" type="ORF">SAMN04487772_108116</name>
</gene>
<dbReference type="GO" id="GO:0003700">
    <property type="term" value="F:DNA-binding transcription factor activity"/>
    <property type="evidence" value="ECO:0007669"/>
    <property type="project" value="InterPro"/>
</dbReference>
<dbReference type="CDD" id="cd05466">
    <property type="entry name" value="PBP2_LTTR_substrate"/>
    <property type="match status" value="1"/>
</dbReference>
<dbReference type="Proteomes" id="UP000199800">
    <property type="component" value="Unassembled WGS sequence"/>
</dbReference>
<dbReference type="PANTHER" id="PTHR30346">
    <property type="entry name" value="TRANSCRIPTIONAL DUAL REGULATOR HCAR-RELATED"/>
    <property type="match status" value="1"/>
</dbReference>
<dbReference type="Pfam" id="PF03466">
    <property type="entry name" value="LysR_substrate"/>
    <property type="match status" value="1"/>
</dbReference>
<keyword evidence="7" id="KW-1185">Reference proteome</keyword>
<dbReference type="PRINTS" id="PR00039">
    <property type="entry name" value="HTHLYSR"/>
</dbReference>
<evidence type="ECO:0000256" key="4">
    <source>
        <dbReference type="ARBA" id="ARBA00023163"/>
    </source>
</evidence>
<reference evidence="6 7" key="1">
    <citation type="submission" date="2016-10" db="EMBL/GenBank/DDBJ databases">
        <authorList>
            <person name="de Groot N.N."/>
        </authorList>
    </citation>
    <scope>NUCLEOTIDE SEQUENCE [LARGE SCALE GENOMIC DNA]</scope>
    <source>
        <strain evidence="6 7">DSM 1801</strain>
    </source>
</reference>
<protein>
    <submittedName>
        <fullName evidence="6">DNA-binding transcriptional regulator, LysR family</fullName>
    </submittedName>
</protein>
<dbReference type="PROSITE" id="PS50931">
    <property type="entry name" value="HTH_LYSR"/>
    <property type="match status" value="1"/>
</dbReference>
<comment type="similarity">
    <text evidence="1">Belongs to the LysR transcriptional regulatory family.</text>
</comment>
<evidence type="ECO:0000313" key="6">
    <source>
        <dbReference type="EMBL" id="SET11136.1"/>
    </source>
</evidence>
<evidence type="ECO:0000256" key="2">
    <source>
        <dbReference type="ARBA" id="ARBA00023015"/>
    </source>
</evidence>
<organism evidence="6 7">
    <name type="scientific">[Clostridium] polysaccharolyticum</name>
    <dbReference type="NCBI Taxonomy" id="29364"/>
    <lineage>
        <taxon>Bacteria</taxon>
        <taxon>Bacillati</taxon>
        <taxon>Bacillota</taxon>
        <taxon>Clostridia</taxon>
        <taxon>Lachnospirales</taxon>
        <taxon>Lachnospiraceae</taxon>
    </lineage>
</organism>
<dbReference type="InterPro" id="IPR036390">
    <property type="entry name" value="WH_DNA-bd_sf"/>
</dbReference>
<keyword evidence="2" id="KW-0805">Transcription regulation</keyword>
<dbReference type="OrthoDB" id="9803714at2"/>